<reference evidence="5" key="1">
    <citation type="submission" date="2022-11" db="EMBL/GenBank/DDBJ databases">
        <title>Hoeflea poritis sp. nov., isolated from scleractinian coral Porites lutea.</title>
        <authorList>
            <person name="Zhang G."/>
            <person name="Wei Q."/>
            <person name="Cai L."/>
        </authorList>
    </citation>
    <scope>NUCLEOTIDE SEQUENCE</scope>
    <source>
        <strain evidence="5">E7-10</strain>
    </source>
</reference>
<dbReference type="RefSeq" id="WP_271091701.1">
    <property type="nucleotide sequence ID" value="NZ_JAPJZH010000016.1"/>
</dbReference>
<evidence type="ECO:0000313" key="5">
    <source>
        <dbReference type="EMBL" id="MDA4847858.1"/>
    </source>
</evidence>
<organism evidence="5 6">
    <name type="scientific">Hoeflea poritis</name>
    <dbReference type="NCBI Taxonomy" id="2993659"/>
    <lineage>
        <taxon>Bacteria</taxon>
        <taxon>Pseudomonadati</taxon>
        <taxon>Pseudomonadota</taxon>
        <taxon>Alphaproteobacteria</taxon>
        <taxon>Hyphomicrobiales</taxon>
        <taxon>Rhizobiaceae</taxon>
        <taxon>Hoeflea</taxon>
    </lineage>
</organism>
<evidence type="ECO:0000256" key="1">
    <source>
        <dbReference type="ARBA" id="ARBA00009023"/>
    </source>
</evidence>
<protein>
    <submittedName>
        <fullName evidence="5">TRAP transporter substrate-binding protein DctP</fullName>
    </submittedName>
</protein>
<keyword evidence="2" id="KW-0813">Transport</keyword>
<dbReference type="Proteomes" id="UP001148313">
    <property type="component" value="Unassembled WGS sequence"/>
</dbReference>
<sequence>MKVGRVSMGLAVVGLAAGMALSPRPVSADETVWRMHAAAAETRVEIQNTQWFADRVGELSGGKIKIDFYPGGALGVKDADMLQTLPPGNVVQAALLYPGYLARDAAEYAVTLPPGVLSQASMVEDALATLKTIYDRVYNASGIRLVGFIGHAASQTHIFCSEPINSLEDLRSRKLRVWEEFQIATFGELGIAAQIIGQNDLYVALSTGVVDCAVYPAQAAETISLQEVAPHASYLFPFVLHPLTIVVSESAYESLDDTQKSALQDAANEATERSFEAYVAARYDAPAIERLKENGLTVLPDFSAKDQAAFTEAALKVWRRKASDIGDQAVADVSAVTEALGLQ</sequence>
<evidence type="ECO:0000256" key="2">
    <source>
        <dbReference type="ARBA" id="ARBA00022448"/>
    </source>
</evidence>
<keyword evidence="6" id="KW-1185">Reference proteome</keyword>
<evidence type="ECO:0000256" key="4">
    <source>
        <dbReference type="SAM" id="SignalP"/>
    </source>
</evidence>
<evidence type="ECO:0000313" key="6">
    <source>
        <dbReference type="Proteomes" id="UP001148313"/>
    </source>
</evidence>
<proteinExistence type="inferred from homology"/>
<keyword evidence="3 4" id="KW-0732">Signal</keyword>
<feature type="signal peptide" evidence="4">
    <location>
        <begin position="1"/>
        <end position="28"/>
    </location>
</feature>
<accession>A0ABT4VT18</accession>
<comment type="similarity">
    <text evidence="1">Belongs to the bacterial solute-binding protein 7 family.</text>
</comment>
<dbReference type="NCBIfam" id="NF037995">
    <property type="entry name" value="TRAP_S1"/>
    <property type="match status" value="1"/>
</dbReference>
<feature type="chain" id="PRO_5047451870" evidence="4">
    <location>
        <begin position="29"/>
        <end position="343"/>
    </location>
</feature>
<evidence type="ECO:0000256" key="3">
    <source>
        <dbReference type="ARBA" id="ARBA00022729"/>
    </source>
</evidence>
<dbReference type="PANTHER" id="PTHR33376:SF7">
    <property type="entry name" value="C4-DICARBOXYLATE-BINDING PROTEIN DCTB"/>
    <property type="match status" value="1"/>
</dbReference>
<gene>
    <name evidence="5" type="primary">dctP</name>
    <name evidence="5" type="ORF">OOZ53_21040</name>
</gene>
<dbReference type="EMBL" id="JAPJZH010000016">
    <property type="protein sequence ID" value="MDA4847858.1"/>
    <property type="molecule type" value="Genomic_DNA"/>
</dbReference>
<dbReference type="InterPro" id="IPR038404">
    <property type="entry name" value="TRAP_DctP_sf"/>
</dbReference>
<name>A0ABT4VT18_9HYPH</name>
<dbReference type="InterPro" id="IPR018389">
    <property type="entry name" value="DctP_fam"/>
</dbReference>
<dbReference type="PANTHER" id="PTHR33376">
    <property type="match status" value="1"/>
</dbReference>
<dbReference type="Gene3D" id="3.40.190.170">
    <property type="entry name" value="Bacterial extracellular solute-binding protein, family 7"/>
    <property type="match status" value="1"/>
</dbReference>
<comment type="caution">
    <text evidence="5">The sequence shown here is derived from an EMBL/GenBank/DDBJ whole genome shotgun (WGS) entry which is preliminary data.</text>
</comment>
<dbReference type="Pfam" id="PF03480">
    <property type="entry name" value="DctP"/>
    <property type="match status" value="1"/>
</dbReference>